<protein>
    <submittedName>
        <fullName evidence="1">Uncharacterized protein</fullName>
    </submittedName>
</protein>
<dbReference type="Proteomes" id="UP000319817">
    <property type="component" value="Chromosome"/>
</dbReference>
<dbReference type="EMBL" id="CP036526">
    <property type="protein sequence ID" value="QDT08111.1"/>
    <property type="molecule type" value="Genomic_DNA"/>
</dbReference>
<organism evidence="1 2">
    <name type="scientific">Stieleria marina</name>
    <dbReference type="NCBI Taxonomy" id="1930275"/>
    <lineage>
        <taxon>Bacteria</taxon>
        <taxon>Pseudomonadati</taxon>
        <taxon>Planctomycetota</taxon>
        <taxon>Planctomycetia</taxon>
        <taxon>Pirellulales</taxon>
        <taxon>Pirellulaceae</taxon>
        <taxon>Stieleria</taxon>
    </lineage>
</organism>
<name>A0A517NLV8_9BACT</name>
<keyword evidence="2" id="KW-1185">Reference proteome</keyword>
<evidence type="ECO:0000313" key="2">
    <source>
        <dbReference type="Proteomes" id="UP000319817"/>
    </source>
</evidence>
<dbReference type="AlphaFoldDB" id="A0A517NLV8"/>
<accession>A0A517NLV8</accession>
<gene>
    <name evidence="1" type="ORF">K239x_00410</name>
</gene>
<sequence length="71" mass="8164">MDERSKLGGVGLDQFANQSLGCRDRGQETRGSDTIVTFEQLPVYVDRTSRKILIHVDERWQSFSTRPRSVH</sequence>
<proteinExistence type="predicted"/>
<evidence type="ECO:0000313" key="1">
    <source>
        <dbReference type="EMBL" id="QDT08111.1"/>
    </source>
</evidence>
<reference evidence="1 2" key="1">
    <citation type="submission" date="2019-02" db="EMBL/GenBank/DDBJ databases">
        <title>Deep-cultivation of Planctomycetes and their phenomic and genomic characterization uncovers novel biology.</title>
        <authorList>
            <person name="Wiegand S."/>
            <person name="Jogler M."/>
            <person name="Boedeker C."/>
            <person name="Pinto D."/>
            <person name="Vollmers J."/>
            <person name="Rivas-Marin E."/>
            <person name="Kohn T."/>
            <person name="Peeters S.H."/>
            <person name="Heuer A."/>
            <person name="Rast P."/>
            <person name="Oberbeckmann S."/>
            <person name="Bunk B."/>
            <person name="Jeske O."/>
            <person name="Meyerdierks A."/>
            <person name="Storesund J.E."/>
            <person name="Kallscheuer N."/>
            <person name="Luecker S."/>
            <person name="Lage O.M."/>
            <person name="Pohl T."/>
            <person name="Merkel B.J."/>
            <person name="Hornburger P."/>
            <person name="Mueller R.-W."/>
            <person name="Bruemmer F."/>
            <person name="Labrenz M."/>
            <person name="Spormann A.M."/>
            <person name="Op den Camp H."/>
            <person name="Overmann J."/>
            <person name="Amann R."/>
            <person name="Jetten M.S.M."/>
            <person name="Mascher T."/>
            <person name="Medema M.H."/>
            <person name="Devos D.P."/>
            <person name="Kaster A.-K."/>
            <person name="Ovreas L."/>
            <person name="Rohde M."/>
            <person name="Galperin M.Y."/>
            <person name="Jogler C."/>
        </authorList>
    </citation>
    <scope>NUCLEOTIDE SEQUENCE [LARGE SCALE GENOMIC DNA]</scope>
    <source>
        <strain evidence="1 2">K23_9</strain>
    </source>
</reference>